<keyword evidence="2" id="KW-1185">Reference proteome</keyword>
<dbReference type="Gene3D" id="3.40.50.300">
    <property type="entry name" value="P-loop containing nucleotide triphosphate hydrolases"/>
    <property type="match status" value="1"/>
</dbReference>
<evidence type="ECO:0008006" key="3">
    <source>
        <dbReference type="Google" id="ProtNLM"/>
    </source>
</evidence>
<dbReference type="Pfam" id="PF24389">
    <property type="entry name" value="ORC-CDC6-like"/>
    <property type="match status" value="1"/>
</dbReference>
<organism evidence="1 2">
    <name type="scientific">Methanococcoides cohabitans</name>
    <dbReference type="NCBI Taxonomy" id="3136559"/>
    <lineage>
        <taxon>Archaea</taxon>
        <taxon>Methanobacteriati</taxon>
        <taxon>Methanobacteriota</taxon>
        <taxon>Stenosarchaea group</taxon>
        <taxon>Methanomicrobia</taxon>
        <taxon>Methanosarcinales</taxon>
        <taxon>Methanosarcinaceae</taxon>
        <taxon>Methanococcoides</taxon>
    </lineage>
</organism>
<dbReference type="SUPFAM" id="SSF52540">
    <property type="entry name" value="P-loop containing nucleoside triphosphate hydrolases"/>
    <property type="match status" value="1"/>
</dbReference>
<comment type="caution">
    <text evidence="1">The sequence shown here is derived from an EMBL/GenBank/DDBJ whole genome shotgun (WGS) entry which is preliminary data.</text>
</comment>
<accession>A0ABU9KRX0</accession>
<reference evidence="1 2" key="1">
    <citation type="submission" date="2024-04" db="EMBL/GenBank/DDBJ databases">
        <title>Methanococcoides sp. LMO-2.</title>
        <authorList>
            <person name="Liang L."/>
        </authorList>
    </citation>
    <scope>NUCLEOTIDE SEQUENCE [LARGE SCALE GENOMIC DNA]</scope>
    <source>
        <strain evidence="1 2">LMO-2</strain>
    </source>
</reference>
<dbReference type="EMBL" id="JBCAUS010000002">
    <property type="protein sequence ID" value="MEL4304377.1"/>
    <property type="molecule type" value="Genomic_DNA"/>
</dbReference>
<dbReference type="InterPro" id="IPR056955">
    <property type="entry name" value="ORC-CDC6-like"/>
</dbReference>
<name>A0ABU9KRX0_9EURY</name>
<dbReference type="Proteomes" id="UP001396646">
    <property type="component" value="Unassembled WGS sequence"/>
</dbReference>
<dbReference type="InterPro" id="IPR027417">
    <property type="entry name" value="P-loop_NTPase"/>
</dbReference>
<evidence type="ECO:0000313" key="2">
    <source>
        <dbReference type="Proteomes" id="UP001396646"/>
    </source>
</evidence>
<gene>
    <name evidence="1" type="ORF">WOA13_00805</name>
</gene>
<evidence type="ECO:0000313" key="1">
    <source>
        <dbReference type="EMBL" id="MEL4304377.1"/>
    </source>
</evidence>
<dbReference type="RefSeq" id="WP_342126106.1">
    <property type="nucleotide sequence ID" value="NZ_JBCAUS010000002.1"/>
</dbReference>
<proteinExistence type="predicted"/>
<protein>
    <recommendedName>
        <fullName evidence="3">ATP-binding protein</fullName>
    </recommendedName>
</protein>
<sequence length="687" mass="80405">MHEKVGPKMNKHQSPFQYNRWESDTEHLIWIPERLSEWEKKRSIYISGSRGTGKTTLLRAFEWKQRLHNESLKSQLDKHPFSNRYIGVYLSMPDFITNHFRNWPPKENHMDDETWEEEKARVYSLYIEYQILQLFVAAIKDLRGNQILNFTPNEEEDCVQKILEERPEIKHFLVSDKDVIRLNDLKICFKLMHEKIRLYAIKNVQLPYEEMYPVLQMGKMLDEIADILLNLCSQSDDYNDGDDTKLNSWTLKVCLDQVESPENYQLRAINTMVARLSGSNVSFAIATVKKNMDIISTYIPNHPLTDADRMHYDLDEIYRKEPGKFKEFISNVSELRFRKYTGKDDISVDLPYILGEWDINTLLYPLINKSENKNAKELLKRAKLNMGNKFFEFDRKDLPLDQLIDDGLCEKTEISEAQEILIPPIFQTYLVEKLNLNIDDSKATNYEIRAFKSSTVRKEMVVAMLCLCKEYGLPVPYAGYNMVVDMSDQCIRDFLLQMHHIYVVQAKSPEEFVQKPVNIRKQFKALKNASNARYDGIKNDVSYEIGQLIYSIGKITAEVQSAYNDSSSFKRDEKGRFYINYALIKSNKDKERLKRILKLARDSFCIKVLEESQESIVFRLHNLFAPKFSFSYRGSYSNVKISGEDLLYLCITDNEKDVNSKIDKVTSKLIKTGQNMTLEMWGLDNAN</sequence>